<gene>
    <name evidence="2" type="ORF">PHPALM_30605</name>
</gene>
<dbReference type="AlphaFoldDB" id="A0A2P4X4Q4"/>
<feature type="region of interest" description="Disordered" evidence="1">
    <location>
        <begin position="1"/>
        <end position="67"/>
    </location>
</feature>
<protein>
    <submittedName>
        <fullName evidence="2">Uncharacterized protein</fullName>
    </submittedName>
</protein>
<evidence type="ECO:0000256" key="1">
    <source>
        <dbReference type="SAM" id="MobiDB-lite"/>
    </source>
</evidence>
<evidence type="ECO:0000313" key="2">
    <source>
        <dbReference type="EMBL" id="POM60534.1"/>
    </source>
</evidence>
<sequence>MTALRTTTASNPKKLWNPNPAKRPRSDSKERSQGSNPKPKKQRRKATKKNAFAPQGSSGSLGNKVITRPKHPSVLARKSYAELIVDDLPTAEDPENGENTWSIYGVLVQYPKYEIHKYTYVEAIRQELTLMNDSDHDAMTALITGLEDMYGSTVETFDNLDDYTLQQVKIKLTSREEQMKQAKSVAEARARKRGSAAAVG</sequence>
<organism evidence="2 3">
    <name type="scientific">Phytophthora palmivora</name>
    <dbReference type="NCBI Taxonomy" id="4796"/>
    <lineage>
        <taxon>Eukaryota</taxon>
        <taxon>Sar</taxon>
        <taxon>Stramenopiles</taxon>
        <taxon>Oomycota</taxon>
        <taxon>Peronosporomycetes</taxon>
        <taxon>Peronosporales</taxon>
        <taxon>Peronosporaceae</taxon>
        <taxon>Phytophthora</taxon>
    </lineage>
</organism>
<accession>A0A2P4X4Q4</accession>
<evidence type="ECO:0000313" key="3">
    <source>
        <dbReference type="Proteomes" id="UP000237271"/>
    </source>
</evidence>
<reference evidence="2 3" key="1">
    <citation type="journal article" date="2017" name="Genome Biol. Evol.">
        <title>Phytophthora megakarya and P. palmivora, closely related causal agents of cacao black pod rot, underwent increases in genome sizes and gene numbers by different mechanisms.</title>
        <authorList>
            <person name="Ali S.S."/>
            <person name="Shao J."/>
            <person name="Lary D.J."/>
            <person name="Kronmiller B."/>
            <person name="Shen D."/>
            <person name="Strem M.D."/>
            <person name="Amoako-Attah I."/>
            <person name="Akrofi A.Y."/>
            <person name="Begoude B.A."/>
            <person name="Ten Hoopen G.M."/>
            <person name="Coulibaly K."/>
            <person name="Kebe B.I."/>
            <person name="Melnick R.L."/>
            <person name="Guiltinan M.J."/>
            <person name="Tyler B.M."/>
            <person name="Meinhardt L.W."/>
            <person name="Bailey B.A."/>
        </authorList>
    </citation>
    <scope>NUCLEOTIDE SEQUENCE [LARGE SCALE GENOMIC DNA]</scope>
    <source>
        <strain evidence="3">sbr112.9</strain>
    </source>
</reference>
<feature type="compositionally biased region" description="Basic residues" evidence="1">
    <location>
        <begin position="38"/>
        <end position="48"/>
    </location>
</feature>
<dbReference type="Proteomes" id="UP000237271">
    <property type="component" value="Unassembled WGS sequence"/>
</dbReference>
<dbReference type="EMBL" id="NCKW01016857">
    <property type="protein sequence ID" value="POM60534.1"/>
    <property type="molecule type" value="Genomic_DNA"/>
</dbReference>
<keyword evidence="3" id="KW-1185">Reference proteome</keyword>
<proteinExistence type="predicted"/>
<feature type="compositionally biased region" description="Polar residues" evidence="1">
    <location>
        <begin position="1"/>
        <end position="11"/>
    </location>
</feature>
<name>A0A2P4X4Q4_9STRA</name>
<comment type="caution">
    <text evidence="2">The sequence shown here is derived from an EMBL/GenBank/DDBJ whole genome shotgun (WGS) entry which is preliminary data.</text>
</comment>